<evidence type="ECO:0000313" key="2">
    <source>
        <dbReference type="EMBL" id="TWT85604.1"/>
    </source>
</evidence>
<feature type="chain" id="PRO_5022961274" description="Laminin G domain protein" evidence="1">
    <location>
        <begin position="22"/>
        <end position="244"/>
    </location>
</feature>
<dbReference type="OrthoDB" id="3618231at2"/>
<protein>
    <recommendedName>
        <fullName evidence="4">Laminin G domain protein</fullName>
    </recommendedName>
</protein>
<evidence type="ECO:0008006" key="4">
    <source>
        <dbReference type="Google" id="ProtNLM"/>
    </source>
</evidence>
<feature type="signal peptide" evidence="1">
    <location>
        <begin position="1"/>
        <end position="21"/>
    </location>
</feature>
<sequence precursor="true">MPTLCQICLPLVWLASCGVLAAAQPSAQAEAWALIAQDDFADGADDWAPLDADNWRVVSQAGNRVFSQHAKKPSYQPPHRSPFHVALWNAAVVSDCELTARVKSTHADYGGRDVCLIFGYQDPAHYYYAHLGKQTDAIHNQIHIVDGADRRKITATTNDGTPWDDHWHTVRVVRQVESGQIEVYWENHPKPFMTAVDKTFAYGSVGVGTFDDTAEWDDLELRGVVPKPPASHVLPGGPAAVRIR</sequence>
<dbReference type="Gene3D" id="2.60.120.560">
    <property type="entry name" value="Exo-inulinase, domain 1"/>
    <property type="match status" value="1"/>
</dbReference>
<proteinExistence type="predicted"/>
<dbReference type="RefSeq" id="WP_146583860.1">
    <property type="nucleotide sequence ID" value="NZ_SJPO01000001.1"/>
</dbReference>
<dbReference type="Proteomes" id="UP000318478">
    <property type="component" value="Unassembled WGS sequence"/>
</dbReference>
<organism evidence="2 3">
    <name type="scientific">Posidoniimonas polymericola</name>
    <dbReference type="NCBI Taxonomy" id="2528002"/>
    <lineage>
        <taxon>Bacteria</taxon>
        <taxon>Pseudomonadati</taxon>
        <taxon>Planctomycetota</taxon>
        <taxon>Planctomycetia</taxon>
        <taxon>Pirellulales</taxon>
        <taxon>Lacipirellulaceae</taxon>
        <taxon>Posidoniimonas</taxon>
    </lineage>
</organism>
<name>A0A5C5ZE29_9BACT</name>
<evidence type="ECO:0000256" key="1">
    <source>
        <dbReference type="SAM" id="SignalP"/>
    </source>
</evidence>
<comment type="caution">
    <text evidence="2">The sequence shown here is derived from an EMBL/GenBank/DDBJ whole genome shotgun (WGS) entry which is preliminary data.</text>
</comment>
<keyword evidence="1" id="KW-0732">Signal</keyword>
<dbReference type="EMBL" id="SJPO01000001">
    <property type="protein sequence ID" value="TWT85604.1"/>
    <property type="molecule type" value="Genomic_DNA"/>
</dbReference>
<evidence type="ECO:0000313" key="3">
    <source>
        <dbReference type="Proteomes" id="UP000318478"/>
    </source>
</evidence>
<gene>
    <name evidence="2" type="ORF">Pla123a_04110</name>
</gene>
<reference evidence="2 3" key="1">
    <citation type="submission" date="2019-02" db="EMBL/GenBank/DDBJ databases">
        <title>Deep-cultivation of Planctomycetes and their phenomic and genomic characterization uncovers novel biology.</title>
        <authorList>
            <person name="Wiegand S."/>
            <person name="Jogler M."/>
            <person name="Boedeker C."/>
            <person name="Pinto D."/>
            <person name="Vollmers J."/>
            <person name="Rivas-Marin E."/>
            <person name="Kohn T."/>
            <person name="Peeters S.H."/>
            <person name="Heuer A."/>
            <person name="Rast P."/>
            <person name="Oberbeckmann S."/>
            <person name="Bunk B."/>
            <person name="Jeske O."/>
            <person name="Meyerdierks A."/>
            <person name="Storesund J.E."/>
            <person name="Kallscheuer N."/>
            <person name="Luecker S."/>
            <person name="Lage O.M."/>
            <person name="Pohl T."/>
            <person name="Merkel B.J."/>
            <person name="Hornburger P."/>
            <person name="Mueller R.-W."/>
            <person name="Bruemmer F."/>
            <person name="Labrenz M."/>
            <person name="Spormann A.M."/>
            <person name="Op Den Camp H."/>
            <person name="Overmann J."/>
            <person name="Amann R."/>
            <person name="Jetten M.S.M."/>
            <person name="Mascher T."/>
            <person name="Medema M.H."/>
            <person name="Devos D.P."/>
            <person name="Kaster A.-K."/>
            <person name="Ovreas L."/>
            <person name="Rohde M."/>
            <person name="Galperin M.Y."/>
            <person name="Jogler C."/>
        </authorList>
    </citation>
    <scope>NUCLEOTIDE SEQUENCE [LARGE SCALE GENOMIC DNA]</scope>
    <source>
        <strain evidence="2 3">Pla123a</strain>
    </source>
</reference>
<keyword evidence="3" id="KW-1185">Reference proteome</keyword>
<dbReference type="AlphaFoldDB" id="A0A5C5ZE29"/>
<accession>A0A5C5ZE29</accession>